<accession>A0A9D1WPS8</accession>
<dbReference type="GO" id="GO:0000917">
    <property type="term" value="P:division septum assembly"/>
    <property type="evidence" value="ECO:0007669"/>
    <property type="project" value="UniProtKB-KW"/>
</dbReference>
<evidence type="ECO:0000256" key="10">
    <source>
        <dbReference type="SAM" id="Coils"/>
    </source>
</evidence>
<evidence type="ECO:0000256" key="1">
    <source>
        <dbReference type="ARBA" id="ARBA00004496"/>
    </source>
</evidence>
<feature type="coiled-coil region" evidence="10">
    <location>
        <begin position="65"/>
        <end position="113"/>
    </location>
</feature>
<dbReference type="Proteomes" id="UP000886800">
    <property type="component" value="Unassembled WGS sequence"/>
</dbReference>
<dbReference type="AlphaFoldDB" id="A0A9D1WPS8"/>
<evidence type="ECO:0000256" key="9">
    <source>
        <dbReference type="ARBA" id="ARBA00033158"/>
    </source>
</evidence>
<dbReference type="Pfam" id="PF05164">
    <property type="entry name" value="ZapA"/>
    <property type="match status" value="1"/>
</dbReference>
<dbReference type="GO" id="GO:0005829">
    <property type="term" value="C:cytosol"/>
    <property type="evidence" value="ECO:0007669"/>
    <property type="project" value="TreeGrafter"/>
</dbReference>
<dbReference type="InterPro" id="IPR053712">
    <property type="entry name" value="Bac_CellDiv_Activator"/>
</dbReference>
<dbReference type="GO" id="GO:0032153">
    <property type="term" value="C:cell division site"/>
    <property type="evidence" value="ECO:0007669"/>
    <property type="project" value="TreeGrafter"/>
</dbReference>
<dbReference type="PANTHER" id="PTHR34981">
    <property type="entry name" value="CELL DIVISION PROTEIN ZAPA"/>
    <property type="match status" value="1"/>
</dbReference>
<evidence type="ECO:0000256" key="6">
    <source>
        <dbReference type="ARBA" id="ARBA00023306"/>
    </source>
</evidence>
<dbReference type="GO" id="GO:0043093">
    <property type="term" value="P:FtsZ-dependent cytokinesis"/>
    <property type="evidence" value="ECO:0007669"/>
    <property type="project" value="TreeGrafter"/>
</dbReference>
<proteinExistence type="predicted"/>
<dbReference type="SUPFAM" id="SSF102829">
    <property type="entry name" value="Cell division protein ZapA-like"/>
    <property type="match status" value="1"/>
</dbReference>
<keyword evidence="6" id="KW-0131">Cell cycle</keyword>
<comment type="subcellular location">
    <subcellularLocation>
        <location evidence="1">Cytoplasm</location>
    </subcellularLocation>
</comment>
<evidence type="ECO:0000313" key="12">
    <source>
        <dbReference type="Proteomes" id="UP000886800"/>
    </source>
</evidence>
<dbReference type="Gene3D" id="6.10.250.790">
    <property type="match status" value="1"/>
</dbReference>
<evidence type="ECO:0000256" key="8">
    <source>
        <dbReference type="ARBA" id="ARBA00026068"/>
    </source>
</evidence>
<name>A0A9D1WPS8_9FIRM</name>
<evidence type="ECO:0000256" key="7">
    <source>
        <dbReference type="ARBA" id="ARBA00024910"/>
    </source>
</evidence>
<evidence type="ECO:0000256" key="5">
    <source>
        <dbReference type="ARBA" id="ARBA00023210"/>
    </source>
</evidence>
<keyword evidence="4 11" id="KW-0132">Cell division</keyword>
<evidence type="ECO:0000256" key="3">
    <source>
        <dbReference type="ARBA" id="ARBA00022490"/>
    </source>
</evidence>
<comment type="caution">
    <text evidence="11">The sequence shown here is derived from an EMBL/GenBank/DDBJ whole genome shotgun (WGS) entry which is preliminary data.</text>
</comment>
<evidence type="ECO:0000313" key="11">
    <source>
        <dbReference type="EMBL" id="HIX64967.1"/>
    </source>
</evidence>
<sequence>MSTPNRVRITINGVHYAISTPEPEEYVLSLAQELDDQVRGVLEANPNISFNDVMVLCAMNYVDAYKRSEENADRMRTQISEYLEDAAKARIELDEVKRENVRLRRQIEGQEIKGQTFLEQK</sequence>
<dbReference type="EMBL" id="DXES01000036">
    <property type="protein sequence ID" value="HIX64967.1"/>
    <property type="molecule type" value="Genomic_DNA"/>
</dbReference>
<evidence type="ECO:0000256" key="2">
    <source>
        <dbReference type="ARBA" id="ARBA00015195"/>
    </source>
</evidence>
<reference evidence="11" key="1">
    <citation type="journal article" date="2021" name="PeerJ">
        <title>Extensive microbial diversity within the chicken gut microbiome revealed by metagenomics and culture.</title>
        <authorList>
            <person name="Gilroy R."/>
            <person name="Ravi A."/>
            <person name="Getino M."/>
            <person name="Pursley I."/>
            <person name="Horton D.L."/>
            <person name="Alikhan N.F."/>
            <person name="Baker D."/>
            <person name="Gharbi K."/>
            <person name="Hall N."/>
            <person name="Watson M."/>
            <person name="Adriaenssens E.M."/>
            <person name="Foster-Nyarko E."/>
            <person name="Jarju S."/>
            <person name="Secka A."/>
            <person name="Antonio M."/>
            <person name="Oren A."/>
            <person name="Chaudhuri R.R."/>
            <person name="La Ragione R."/>
            <person name="Hildebrand F."/>
            <person name="Pallen M.J."/>
        </authorList>
    </citation>
    <scope>NUCLEOTIDE SEQUENCE</scope>
    <source>
        <strain evidence="11">CHK188-5543</strain>
    </source>
</reference>
<protein>
    <recommendedName>
        <fullName evidence="2">Cell division protein ZapA</fullName>
    </recommendedName>
    <alternativeName>
        <fullName evidence="9">Z ring-associated protein ZapA</fullName>
    </alternativeName>
</protein>
<organism evidence="11 12">
    <name type="scientific">Candidatus Anaerotruncus excrementipullorum</name>
    <dbReference type="NCBI Taxonomy" id="2838465"/>
    <lineage>
        <taxon>Bacteria</taxon>
        <taxon>Bacillati</taxon>
        <taxon>Bacillota</taxon>
        <taxon>Clostridia</taxon>
        <taxon>Eubacteriales</taxon>
        <taxon>Oscillospiraceae</taxon>
        <taxon>Anaerotruncus</taxon>
    </lineage>
</organism>
<gene>
    <name evidence="11" type="ORF">H9736_01825</name>
</gene>
<comment type="function">
    <text evidence="7">Activator of cell division through the inhibition of FtsZ GTPase activity, therefore promoting FtsZ assembly into bundles of protofilaments necessary for the formation of the division Z ring. It is recruited early at mid-cell but it is not essential for cell division.</text>
</comment>
<dbReference type="GO" id="GO:0000921">
    <property type="term" value="P:septin ring assembly"/>
    <property type="evidence" value="ECO:0007669"/>
    <property type="project" value="TreeGrafter"/>
</dbReference>
<dbReference type="GO" id="GO:0030428">
    <property type="term" value="C:cell septum"/>
    <property type="evidence" value="ECO:0007669"/>
    <property type="project" value="TreeGrafter"/>
</dbReference>
<keyword evidence="3" id="KW-0963">Cytoplasm</keyword>
<evidence type="ECO:0000256" key="4">
    <source>
        <dbReference type="ARBA" id="ARBA00022618"/>
    </source>
</evidence>
<reference evidence="11" key="2">
    <citation type="submission" date="2021-04" db="EMBL/GenBank/DDBJ databases">
        <authorList>
            <person name="Gilroy R."/>
        </authorList>
    </citation>
    <scope>NUCLEOTIDE SEQUENCE</scope>
    <source>
        <strain evidence="11">CHK188-5543</strain>
    </source>
</reference>
<dbReference type="InterPro" id="IPR007838">
    <property type="entry name" value="Cell_div_ZapA-like"/>
</dbReference>
<keyword evidence="10" id="KW-0175">Coiled coil</keyword>
<keyword evidence="5" id="KW-0717">Septation</keyword>
<dbReference type="PANTHER" id="PTHR34981:SF1">
    <property type="entry name" value="CELL DIVISION PROTEIN ZAPA"/>
    <property type="match status" value="1"/>
</dbReference>
<dbReference type="InterPro" id="IPR036192">
    <property type="entry name" value="Cell_div_ZapA-like_sf"/>
</dbReference>
<comment type="subunit">
    <text evidence="8">Homodimer. Interacts with FtsZ.</text>
</comment>